<protein>
    <submittedName>
        <fullName evidence="2">Uncharacterized protein</fullName>
    </submittedName>
</protein>
<feature type="compositionally biased region" description="Acidic residues" evidence="1">
    <location>
        <begin position="1"/>
        <end position="13"/>
    </location>
</feature>
<evidence type="ECO:0000313" key="2">
    <source>
        <dbReference type="EMBL" id="KAH9297043.1"/>
    </source>
</evidence>
<evidence type="ECO:0000313" key="3">
    <source>
        <dbReference type="Proteomes" id="UP000824469"/>
    </source>
</evidence>
<proteinExistence type="predicted"/>
<dbReference type="Proteomes" id="UP000824469">
    <property type="component" value="Unassembled WGS sequence"/>
</dbReference>
<reference evidence="2 3" key="1">
    <citation type="journal article" date="2021" name="Nat. Plants">
        <title>The Taxus genome provides insights into paclitaxel biosynthesis.</title>
        <authorList>
            <person name="Xiong X."/>
            <person name="Gou J."/>
            <person name="Liao Q."/>
            <person name="Li Y."/>
            <person name="Zhou Q."/>
            <person name="Bi G."/>
            <person name="Li C."/>
            <person name="Du R."/>
            <person name="Wang X."/>
            <person name="Sun T."/>
            <person name="Guo L."/>
            <person name="Liang H."/>
            <person name="Lu P."/>
            <person name="Wu Y."/>
            <person name="Zhang Z."/>
            <person name="Ro D.K."/>
            <person name="Shang Y."/>
            <person name="Huang S."/>
            <person name="Yan J."/>
        </authorList>
    </citation>
    <scope>NUCLEOTIDE SEQUENCE [LARGE SCALE GENOMIC DNA]</scope>
    <source>
        <strain evidence="2">Ta-2019</strain>
    </source>
</reference>
<dbReference type="EMBL" id="JAHRHJ020000010">
    <property type="protein sequence ID" value="KAH9297043.1"/>
    <property type="molecule type" value="Genomic_DNA"/>
</dbReference>
<feature type="region of interest" description="Disordered" evidence="1">
    <location>
        <begin position="34"/>
        <end position="56"/>
    </location>
</feature>
<name>A0AA38CDL0_TAXCH</name>
<sequence length="56" mass="6294">MEFDEEESDEEEGTQGYASGQSYVVFTHLQGKEEEVATKTQKEKVVSNTPPTIAKR</sequence>
<accession>A0AA38CDL0</accession>
<evidence type="ECO:0000256" key="1">
    <source>
        <dbReference type="SAM" id="MobiDB-lite"/>
    </source>
</evidence>
<feature type="compositionally biased region" description="Basic and acidic residues" evidence="1">
    <location>
        <begin position="34"/>
        <end position="45"/>
    </location>
</feature>
<dbReference type="AlphaFoldDB" id="A0AA38CDL0"/>
<comment type="caution">
    <text evidence="2">The sequence shown here is derived from an EMBL/GenBank/DDBJ whole genome shotgun (WGS) entry which is preliminary data.</text>
</comment>
<feature type="non-terminal residue" evidence="2">
    <location>
        <position position="56"/>
    </location>
</feature>
<keyword evidence="3" id="KW-1185">Reference proteome</keyword>
<feature type="region of interest" description="Disordered" evidence="1">
    <location>
        <begin position="1"/>
        <end position="22"/>
    </location>
</feature>
<feature type="compositionally biased region" description="Polar residues" evidence="1">
    <location>
        <begin position="46"/>
        <end position="56"/>
    </location>
</feature>
<gene>
    <name evidence="2" type="ORF">KI387_028725</name>
</gene>
<organism evidence="2 3">
    <name type="scientific">Taxus chinensis</name>
    <name type="common">Chinese yew</name>
    <name type="synonym">Taxus wallichiana var. chinensis</name>
    <dbReference type="NCBI Taxonomy" id="29808"/>
    <lineage>
        <taxon>Eukaryota</taxon>
        <taxon>Viridiplantae</taxon>
        <taxon>Streptophyta</taxon>
        <taxon>Embryophyta</taxon>
        <taxon>Tracheophyta</taxon>
        <taxon>Spermatophyta</taxon>
        <taxon>Pinopsida</taxon>
        <taxon>Pinidae</taxon>
        <taxon>Conifers II</taxon>
        <taxon>Cupressales</taxon>
        <taxon>Taxaceae</taxon>
        <taxon>Taxus</taxon>
    </lineage>
</organism>